<dbReference type="EnsemblPlants" id="PGSC0003DMT400086020">
    <property type="protein sequence ID" value="PGSC0003DMT400086020"/>
    <property type="gene ID" value="PGSC0003DMG400035591"/>
</dbReference>
<name>M1DAT7_SOLTU</name>
<evidence type="ECO:0000313" key="2">
    <source>
        <dbReference type="Proteomes" id="UP000011115"/>
    </source>
</evidence>
<evidence type="ECO:0000313" key="1">
    <source>
        <dbReference type="EnsemblPlants" id="PGSC0003DMT400086020"/>
    </source>
</evidence>
<dbReference type="HOGENOM" id="CLU_2042172_0_0_1"/>
<protein>
    <submittedName>
        <fullName evidence="1">Uncharacterized protein</fullName>
    </submittedName>
</protein>
<dbReference type="PaxDb" id="4113-PGSC0003DMT400086020"/>
<organism evidence="1 2">
    <name type="scientific">Solanum tuberosum</name>
    <name type="common">Potato</name>
    <dbReference type="NCBI Taxonomy" id="4113"/>
    <lineage>
        <taxon>Eukaryota</taxon>
        <taxon>Viridiplantae</taxon>
        <taxon>Streptophyta</taxon>
        <taxon>Embryophyta</taxon>
        <taxon>Tracheophyta</taxon>
        <taxon>Spermatophyta</taxon>
        <taxon>Magnoliopsida</taxon>
        <taxon>eudicotyledons</taxon>
        <taxon>Gunneridae</taxon>
        <taxon>Pentapetalae</taxon>
        <taxon>asterids</taxon>
        <taxon>lamiids</taxon>
        <taxon>Solanales</taxon>
        <taxon>Solanaceae</taxon>
        <taxon>Solanoideae</taxon>
        <taxon>Solaneae</taxon>
        <taxon>Solanum</taxon>
    </lineage>
</organism>
<reference evidence="2" key="1">
    <citation type="journal article" date="2011" name="Nature">
        <title>Genome sequence and analysis of the tuber crop potato.</title>
        <authorList>
            <consortium name="The Potato Genome Sequencing Consortium"/>
        </authorList>
    </citation>
    <scope>NUCLEOTIDE SEQUENCE [LARGE SCALE GENOMIC DNA]</scope>
    <source>
        <strain evidence="2">cv. DM1-3 516 R44</strain>
    </source>
</reference>
<accession>M1DAT7</accession>
<keyword evidence="2" id="KW-1185">Reference proteome</keyword>
<sequence>MAITPSSGGLRCTSRHIGNLLELSFQRRRVFATSSSYERLVGVNQILVSLEKLEFTLGLGEKRKEKKGEDEARFIDFVKDSLWISPRIQSYEVCILSFGGTMDTLAQNGTKEAEKNEEAEA</sequence>
<proteinExistence type="predicted"/>
<reference evidence="1" key="2">
    <citation type="submission" date="2015-06" db="UniProtKB">
        <authorList>
            <consortium name="EnsemblPlants"/>
        </authorList>
    </citation>
    <scope>IDENTIFICATION</scope>
    <source>
        <strain evidence="1">DM1-3 516 R44</strain>
    </source>
</reference>
<dbReference type="Gramene" id="PGSC0003DMT400086020">
    <property type="protein sequence ID" value="PGSC0003DMT400086020"/>
    <property type="gene ID" value="PGSC0003DMG400035591"/>
</dbReference>
<dbReference type="AlphaFoldDB" id="M1DAT7"/>
<dbReference type="Proteomes" id="UP000011115">
    <property type="component" value="Unassembled WGS sequence"/>
</dbReference>
<dbReference type="InParanoid" id="M1DAT7"/>